<organism evidence="1 2">
    <name type="scientific">Lynx pardinus</name>
    <name type="common">Iberian lynx</name>
    <name type="synonym">Felis pardina</name>
    <dbReference type="NCBI Taxonomy" id="191816"/>
    <lineage>
        <taxon>Eukaryota</taxon>
        <taxon>Metazoa</taxon>
        <taxon>Chordata</taxon>
        <taxon>Craniata</taxon>
        <taxon>Vertebrata</taxon>
        <taxon>Euteleostomi</taxon>
        <taxon>Mammalia</taxon>
        <taxon>Eutheria</taxon>
        <taxon>Laurasiatheria</taxon>
        <taxon>Carnivora</taxon>
        <taxon>Feliformia</taxon>
        <taxon>Felidae</taxon>
        <taxon>Felinae</taxon>
        <taxon>Lynx</taxon>
    </lineage>
</organism>
<dbReference type="EMBL" id="CAAGRJ010016201">
    <property type="protein sequence ID" value="VFV31826.1"/>
    <property type="molecule type" value="Genomic_DNA"/>
</dbReference>
<gene>
    <name evidence="1" type="ORF">LYPA_23C011461</name>
</gene>
<keyword evidence="2" id="KW-1185">Reference proteome</keyword>
<evidence type="ECO:0000313" key="1">
    <source>
        <dbReference type="EMBL" id="VFV31826.1"/>
    </source>
</evidence>
<evidence type="ECO:0000313" key="2">
    <source>
        <dbReference type="Proteomes" id="UP000386466"/>
    </source>
</evidence>
<reference evidence="1 2" key="1">
    <citation type="submission" date="2019-01" db="EMBL/GenBank/DDBJ databases">
        <authorList>
            <person name="Alioto T."/>
            <person name="Alioto T."/>
        </authorList>
    </citation>
    <scope>NUCLEOTIDE SEQUENCE [LARGE SCALE GENOMIC DNA]</scope>
</reference>
<accession>A0A485NJG5</accession>
<sequence>MDEETKQMTKMLKEFENTSLDSHTLDYYENSAIKKVPTLVGNDLASCKDKTDESSEGETDPQVLKFRVICNRAGEKHCCTSNQAARNSRCAVQN</sequence>
<protein>
    <submittedName>
        <fullName evidence="1">Low quality protein: thump</fullName>
    </submittedName>
</protein>
<dbReference type="Proteomes" id="UP000386466">
    <property type="component" value="Unassembled WGS sequence"/>
</dbReference>
<dbReference type="AlphaFoldDB" id="A0A485NJG5"/>
<name>A0A485NJG5_LYNPA</name>
<proteinExistence type="predicted"/>